<evidence type="ECO:0000256" key="2">
    <source>
        <dbReference type="SAM" id="SignalP"/>
    </source>
</evidence>
<proteinExistence type="predicted"/>
<dbReference type="OrthoDB" id="5986676at2759"/>
<protein>
    <submittedName>
        <fullName evidence="3">Uncharacterized protein</fullName>
    </submittedName>
</protein>
<feature type="signal peptide" evidence="2">
    <location>
        <begin position="1"/>
        <end position="25"/>
    </location>
</feature>
<accession>A0A2B4SRK2</accession>
<name>A0A2B4SRK2_STYPI</name>
<feature type="compositionally biased region" description="Acidic residues" evidence="1">
    <location>
        <begin position="33"/>
        <end position="49"/>
    </location>
</feature>
<keyword evidence="2" id="KW-0732">Signal</keyword>
<dbReference type="AlphaFoldDB" id="A0A2B4SRK2"/>
<organism evidence="3 4">
    <name type="scientific">Stylophora pistillata</name>
    <name type="common">Smooth cauliflower coral</name>
    <dbReference type="NCBI Taxonomy" id="50429"/>
    <lineage>
        <taxon>Eukaryota</taxon>
        <taxon>Metazoa</taxon>
        <taxon>Cnidaria</taxon>
        <taxon>Anthozoa</taxon>
        <taxon>Hexacorallia</taxon>
        <taxon>Scleractinia</taxon>
        <taxon>Astrocoeniina</taxon>
        <taxon>Pocilloporidae</taxon>
        <taxon>Stylophora</taxon>
    </lineage>
</organism>
<reference evidence="4" key="1">
    <citation type="journal article" date="2017" name="bioRxiv">
        <title>Comparative analysis of the genomes of Stylophora pistillata and Acropora digitifera provides evidence for extensive differences between species of corals.</title>
        <authorList>
            <person name="Voolstra C.R."/>
            <person name="Li Y."/>
            <person name="Liew Y.J."/>
            <person name="Baumgarten S."/>
            <person name="Zoccola D."/>
            <person name="Flot J.-F."/>
            <person name="Tambutte S."/>
            <person name="Allemand D."/>
            <person name="Aranda M."/>
        </authorList>
    </citation>
    <scope>NUCLEOTIDE SEQUENCE [LARGE SCALE GENOMIC DNA]</scope>
</reference>
<feature type="chain" id="PRO_5013401176" evidence="2">
    <location>
        <begin position="26"/>
        <end position="111"/>
    </location>
</feature>
<evidence type="ECO:0000313" key="4">
    <source>
        <dbReference type="Proteomes" id="UP000225706"/>
    </source>
</evidence>
<gene>
    <name evidence="3" type="ORF">AWC38_SpisGene3445</name>
</gene>
<dbReference type="EMBL" id="LSMT01000032">
    <property type="protein sequence ID" value="PFX31749.1"/>
    <property type="molecule type" value="Genomic_DNA"/>
</dbReference>
<evidence type="ECO:0000256" key="1">
    <source>
        <dbReference type="SAM" id="MobiDB-lite"/>
    </source>
</evidence>
<comment type="caution">
    <text evidence="3">The sequence shown here is derived from an EMBL/GenBank/DDBJ whole genome shotgun (WGS) entry which is preliminary data.</text>
</comment>
<evidence type="ECO:0000313" key="3">
    <source>
        <dbReference type="EMBL" id="PFX31749.1"/>
    </source>
</evidence>
<keyword evidence="4" id="KW-1185">Reference proteome</keyword>
<feature type="region of interest" description="Disordered" evidence="1">
    <location>
        <begin position="33"/>
        <end position="63"/>
    </location>
</feature>
<sequence>MASVKVLVILFGALVVLMEFQKASAATLFEDLDDDDDLLDDGDDSDLETNSDTSSLNENDSDDAIPEKRRACADLRGKAFCHLFKSYCHKKGIRGRLLRHKCSYSCGCQRG</sequence>
<dbReference type="Proteomes" id="UP000225706">
    <property type="component" value="Unassembled WGS sequence"/>
</dbReference>